<proteinExistence type="predicted"/>
<accession>A0A8C5JN82</accession>
<dbReference type="Gene3D" id="2.10.50.10">
    <property type="entry name" value="Tumor Necrosis Factor Receptor, subunit A, domain 2"/>
    <property type="match status" value="1"/>
</dbReference>
<sequence>LFPSVCCRSLAEPGGVKPSPAVAVGCTAHPVSPPPQDPSGSCRACPPGTFSLGDASCAAHTQCRAGNRVLLAAGTAASDSRCGACLPG</sequence>
<evidence type="ECO:0000313" key="2">
    <source>
        <dbReference type="Proteomes" id="UP000694408"/>
    </source>
</evidence>
<keyword evidence="2" id="KW-1185">Reference proteome</keyword>
<dbReference type="Ensembl" id="ENSJHYT00000025402.1">
    <property type="protein sequence ID" value="ENSJHYP00000021064.1"/>
    <property type="gene ID" value="ENSJHYG00000015931.1"/>
</dbReference>
<dbReference type="Proteomes" id="UP000694408">
    <property type="component" value="Unplaced"/>
</dbReference>
<reference evidence="1" key="1">
    <citation type="submission" date="2025-08" db="UniProtKB">
        <authorList>
            <consortium name="Ensembl"/>
        </authorList>
    </citation>
    <scope>IDENTIFICATION</scope>
</reference>
<organism evidence="1 2">
    <name type="scientific">Junco hyemalis</name>
    <name type="common">Dark-eyed junco</name>
    <dbReference type="NCBI Taxonomy" id="40217"/>
    <lineage>
        <taxon>Eukaryota</taxon>
        <taxon>Metazoa</taxon>
        <taxon>Chordata</taxon>
        <taxon>Craniata</taxon>
        <taxon>Vertebrata</taxon>
        <taxon>Euteleostomi</taxon>
        <taxon>Archelosauria</taxon>
        <taxon>Archosauria</taxon>
        <taxon>Dinosauria</taxon>
        <taxon>Saurischia</taxon>
        <taxon>Theropoda</taxon>
        <taxon>Coelurosauria</taxon>
        <taxon>Aves</taxon>
        <taxon>Neognathae</taxon>
        <taxon>Neoaves</taxon>
        <taxon>Telluraves</taxon>
        <taxon>Australaves</taxon>
        <taxon>Passeriformes</taxon>
        <taxon>Passerellidae</taxon>
        <taxon>Junco</taxon>
    </lineage>
</organism>
<protein>
    <recommendedName>
        <fullName evidence="3">TNFR-Cys domain-containing protein</fullName>
    </recommendedName>
</protein>
<reference evidence="1" key="2">
    <citation type="submission" date="2025-09" db="UniProtKB">
        <authorList>
            <consortium name="Ensembl"/>
        </authorList>
    </citation>
    <scope>IDENTIFICATION</scope>
</reference>
<evidence type="ECO:0008006" key="3">
    <source>
        <dbReference type="Google" id="ProtNLM"/>
    </source>
</evidence>
<name>A0A8C5JN82_JUNHY</name>
<dbReference type="AlphaFoldDB" id="A0A8C5JN82"/>
<evidence type="ECO:0000313" key="1">
    <source>
        <dbReference type="Ensembl" id="ENSJHYP00000021064.1"/>
    </source>
</evidence>